<dbReference type="EMBL" id="BART01016267">
    <property type="protein sequence ID" value="GAG79547.1"/>
    <property type="molecule type" value="Genomic_DNA"/>
</dbReference>
<protein>
    <submittedName>
        <fullName evidence="2">Uncharacterized protein</fullName>
    </submittedName>
</protein>
<feature type="non-terminal residue" evidence="2">
    <location>
        <position position="1"/>
    </location>
</feature>
<organism evidence="2">
    <name type="scientific">marine sediment metagenome</name>
    <dbReference type="NCBI Taxonomy" id="412755"/>
    <lineage>
        <taxon>unclassified sequences</taxon>
        <taxon>metagenomes</taxon>
        <taxon>ecological metagenomes</taxon>
    </lineage>
</organism>
<dbReference type="AlphaFoldDB" id="X1BEC4"/>
<reference evidence="2" key="1">
    <citation type="journal article" date="2014" name="Front. Microbiol.">
        <title>High frequency of phylogenetically diverse reductive dehalogenase-homologous genes in deep subseafloor sedimentary metagenomes.</title>
        <authorList>
            <person name="Kawai M."/>
            <person name="Futagami T."/>
            <person name="Toyoda A."/>
            <person name="Takaki Y."/>
            <person name="Nishi S."/>
            <person name="Hori S."/>
            <person name="Arai W."/>
            <person name="Tsubouchi T."/>
            <person name="Morono Y."/>
            <person name="Uchiyama I."/>
            <person name="Ito T."/>
            <person name="Fujiyama A."/>
            <person name="Inagaki F."/>
            <person name="Takami H."/>
        </authorList>
    </citation>
    <scope>NUCLEOTIDE SEQUENCE</scope>
    <source>
        <strain evidence="2">Expedition CK06-06</strain>
    </source>
</reference>
<comment type="caution">
    <text evidence="2">The sequence shown here is derived from an EMBL/GenBank/DDBJ whole genome shotgun (WGS) entry which is preliminary data.</text>
</comment>
<proteinExistence type="predicted"/>
<name>X1BEC4_9ZZZZ</name>
<feature type="compositionally biased region" description="Acidic residues" evidence="1">
    <location>
        <begin position="286"/>
        <end position="295"/>
    </location>
</feature>
<sequence>DVNTRAWDSSAIAQNGGTVIAGNNASTLGFMDDNYYHVRDSTGAPDMFITPTIDDGIVIADTDFLKHIEIQYNFRIKINAEGVGLIPNKMMCHFEILKDTEWLPIHSVHATRLLGSHTTSWQIGVPSDDYIGGNDNEKIITDTDIELRKFFNKDNGNYSVLKGLRFKLTGSKPKAGYFEIHVDYIKVKVGYDTNDVSPIMESITDSGGSTVICGDVPAWDKTGVVENDGFKIGQNTRAVLQDIASESGVDIGIIGEGDETTGICRPDGDVTTEWAHTGHPPNYWTEIDDDVEQPDTGDHGASL</sequence>
<evidence type="ECO:0000256" key="1">
    <source>
        <dbReference type="SAM" id="MobiDB-lite"/>
    </source>
</evidence>
<feature type="region of interest" description="Disordered" evidence="1">
    <location>
        <begin position="278"/>
        <end position="303"/>
    </location>
</feature>
<evidence type="ECO:0000313" key="2">
    <source>
        <dbReference type="EMBL" id="GAG79547.1"/>
    </source>
</evidence>
<gene>
    <name evidence="2" type="ORF">S01H4_31331</name>
</gene>
<feature type="non-terminal residue" evidence="2">
    <location>
        <position position="303"/>
    </location>
</feature>
<accession>X1BEC4</accession>